<proteinExistence type="predicted"/>
<reference evidence="2" key="1">
    <citation type="submission" date="2016-01" db="EMBL/GenBank/DDBJ databases">
        <authorList>
            <person name="Peeters C."/>
        </authorList>
    </citation>
    <scope>NUCLEOTIDE SEQUENCE [LARGE SCALE GENOMIC DNA]</scope>
    <source>
        <strain evidence="2">LMG 22937</strain>
    </source>
</reference>
<dbReference type="InterPro" id="IPR035069">
    <property type="entry name" value="TTHA1013/TTHA0281-like"/>
</dbReference>
<dbReference type="GO" id="GO:0003677">
    <property type="term" value="F:DNA binding"/>
    <property type="evidence" value="ECO:0007669"/>
    <property type="project" value="InterPro"/>
</dbReference>
<accession>A0A158G4P2</accession>
<dbReference type="SUPFAM" id="SSF143100">
    <property type="entry name" value="TTHA1013/TTHA0281-like"/>
    <property type="match status" value="1"/>
</dbReference>
<dbReference type="EMBL" id="FCOL02000004">
    <property type="protein sequence ID" value="SAL27065.1"/>
    <property type="molecule type" value="Genomic_DNA"/>
</dbReference>
<comment type="caution">
    <text evidence="2">The sequence shown here is derived from an EMBL/GenBank/DDBJ whole genome shotgun (WGS) entry which is preliminary data.</text>
</comment>
<evidence type="ECO:0000259" key="1">
    <source>
        <dbReference type="Pfam" id="PF15919"/>
    </source>
</evidence>
<dbReference type="Gene3D" id="3.30.160.250">
    <property type="match status" value="1"/>
</dbReference>
<evidence type="ECO:0000313" key="2">
    <source>
        <dbReference type="EMBL" id="SAL27065.1"/>
    </source>
</evidence>
<sequence length="150" mass="16807">MNHNLFGEPTLMLSYPVNLERDNNNTYLVTFPDIPEAVSVSDDEDEALLNALDALESAIEIYFDEKREVPAPSKPKRAQRVVTLPALVVAKVLLANEMVRQGVRKSELARRLNLHMPQIDRLLNPRHASKLDAIEAALAKLGKRLDVSID</sequence>
<name>A0A158G4P2_9BURK</name>
<dbReference type="Pfam" id="PF15919">
    <property type="entry name" value="HicB_lk_antitox"/>
    <property type="match status" value="1"/>
</dbReference>
<dbReference type="InterPro" id="IPR031807">
    <property type="entry name" value="HicB-like"/>
</dbReference>
<dbReference type="InterPro" id="IPR010982">
    <property type="entry name" value="Lambda_DNA-bd_dom_sf"/>
</dbReference>
<dbReference type="SUPFAM" id="SSF47413">
    <property type="entry name" value="lambda repressor-like DNA-binding domains"/>
    <property type="match status" value="1"/>
</dbReference>
<dbReference type="Proteomes" id="UP000054925">
    <property type="component" value="Unassembled WGS sequence"/>
</dbReference>
<keyword evidence="3" id="KW-1185">Reference proteome</keyword>
<gene>
    <name evidence="2" type="primary">hicB_1</name>
    <name evidence="2" type="ORF">AWB67_01121</name>
</gene>
<feature type="domain" description="HicB-like antitoxin of toxin-antitoxin system" evidence="1">
    <location>
        <begin position="15"/>
        <end position="89"/>
    </location>
</feature>
<organism evidence="2 3">
    <name type="scientific">Caballeronia terrestris</name>
    <dbReference type="NCBI Taxonomy" id="1226301"/>
    <lineage>
        <taxon>Bacteria</taxon>
        <taxon>Pseudomonadati</taxon>
        <taxon>Pseudomonadota</taxon>
        <taxon>Betaproteobacteria</taxon>
        <taxon>Burkholderiales</taxon>
        <taxon>Burkholderiaceae</taxon>
        <taxon>Caballeronia</taxon>
    </lineage>
</organism>
<dbReference type="AlphaFoldDB" id="A0A158G4P2"/>
<evidence type="ECO:0000313" key="3">
    <source>
        <dbReference type="Proteomes" id="UP000054925"/>
    </source>
</evidence>
<protein>
    <submittedName>
        <fullName evidence="2">Antitoxin HicB</fullName>
    </submittedName>
</protein>